<dbReference type="EMBL" id="LR798339">
    <property type="protein sequence ID" value="CAB5224918.1"/>
    <property type="molecule type" value="Genomic_DNA"/>
</dbReference>
<proteinExistence type="predicted"/>
<evidence type="ECO:0000313" key="2">
    <source>
        <dbReference type="EMBL" id="CAB5224918.1"/>
    </source>
</evidence>
<reference evidence="2" key="1">
    <citation type="submission" date="2020-05" db="EMBL/GenBank/DDBJ databases">
        <authorList>
            <person name="Chiriac C."/>
            <person name="Salcher M."/>
            <person name="Ghai R."/>
            <person name="Kavagutti S V."/>
        </authorList>
    </citation>
    <scope>NUCLEOTIDE SEQUENCE</scope>
</reference>
<feature type="region of interest" description="Disordered" evidence="1">
    <location>
        <begin position="198"/>
        <end position="223"/>
    </location>
</feature>
<evidence type="ECO:0000256" key="1">
    <source>
        <dbReference type="SAM" id="MobiDB-lite"/>
    </source>
</evidence>
<sequence length="223" mass="23663">MTQIKDIEGLAPNTAIAELVLGVKAVYPPKTPKAPYNLVVFDATGETRLAAWSDVDLSDYKGQRITVRSTATRKGLDGLSVVYSDYNKRNELKLGKSGQIFNDAELEAGAGGRTPQAAVTSKSPIAGSNGGSGVAPYNATPAVAPKAFIFQNAQLMVEAINAATWVAKQVDAITPEHLQAIASSLYISAERAGMARQFPTSEKKEVTPAPAIVKKDDEDDLGW</sequence>
<protein>
    <submittedName>
        <fullName evidence="2">Uncharacterized protein</fullName>
    </submittedName>
</protein>
<accession>A0A6J7XBC1</accession>
<gene>
    <name evidence="2" type="ORF">UFOVP742_38</name>
</gene>
<name>A0A6J7XBC1_9CAUD</name>
<organism evidence="2">
    <name type="scientific">uncultured Caudovirales phage</name>
    <dbReference type="NCBI Taxonomy" id="2100421"/>
    <lineage>
        <taxon>Viruses</taxon>
        <taxon>Duplodnaviria</taxon>
        <taxon>Heunggongvirae</taxon>
        <taxon>Uroviricota</taxon>
        <taxon>Caudoviricetes</taxon>
        <taxon>Peduoviridae</taxon>
        <taxon>Maltschvirus</taxon>
        <taxon>Maltschvirus maltsch</taxon>
    </lineage>
</organism>